<reference evidence="1 2" key="1">
    <citation type="submission" date="2020-10" db="EMBL/GenBank/DDBJ databases">
        <title>Olsenella immobilis sp.nov., isolated from the mud in a fermentation cellar used for the production of Chinese strong-flavoured liquor.</title>
        <authorList>
            <person name="Lu L."/>
        </authorList>
    </citation>
    <scope>NUCLEOTIDE SEQUENCE [LARGE SCALE GENOMIC DNA]</scope>
    <source>
        <strain evidence="1 2">LZLJ-2</strain>
    </source>
</reference>
<proteinExistence type="predicted"/>
<name>A0A7S7RTT3_9ACTN</name>
<organism evidence="1 2">
    <name type="scientific">Thermophilibacter immobilis</name>
    <dbReference type="NCBI Taxonomy" id="2779519"/>
    <lineage>
        <taxon>Bacteria</taxon>
        <taxon>Bacillati</taxon>
        <taxon>Actinomycetota</taxon>
        <taxon>Coriobacteriia</taxon>
        <taxon>Coriobacteriales</taxon>
        <taxon>Atopobiaceae</taxon>
        <taxon>Thermophilibacter</taxon>
    </lineage>
</organism>
<dbReference type="EMBL" id="CP063767">
    <property type="protein sequence ID" value="QOY60541.1"/>
    <property type="molecule type" value="Genomic_DNA"/>
</dbReference>
<accession>A0A7S7RTT3</accession>
<evidence type="ECO:0000313" key="2">
    <source>
        <dbReference type="Proteomes" id="UP000593735"/>
    </source>
</evidence>
<dbReference type="RefSeq" id="WP_194371097.1">
    <property type="nucleotide sequence ID" value="NZ_CP063767.1"/>
</dbReference>
<protein>
    <submittedName>
        <fullName evidence="1">Uncharacterized protein</fullName>
    </submittedName>
</protein>
<dbReference type="AlphaFoldDB" id="A0A7S7RTT3"/>
<dbReference type="KEGG" id="tio:INP52_09130"/>
<keyword evidence="2" id="KW-1185">Reference proteome</keyword>
<dbReference type="Proteomes" id="UP000593735">
    <property type="component" value="Chromosome"/>
</dbReference>
<gene>
    <name evidence="1" type="ORF">INP52_09130</name>
</gene>
<evidence type="ECO:0000313" key="1">
    <source>
        <dbReference type="EMBL" id="QOY60541.1"/>
    </source>
</evidence>
<sequence>MATEPDLTTRQFVRILRELPAHTPAAGLFIKSALNGPGYAGVSKFGYADEREHMLSWFGCQDGNNGSGAYSRKVPNTSARVAYGRLQNAGSLLWIAEALGEDESAVELVAKEALQETDHRRRCKIVRSHFSWERVYALAMKTKGMSAGTGQQGFVL</sequence>